<feature type="transmembrane region" description="Helical" evidence="8">
    <location>
        <begin position="343"/>
        <end position="360"/>
    </location>
</feature>
<evidence type="ECO:0000259" key="9">
    <source>
        <dbReference type="Pfam" id="PF09402"/>
    </source>
</evidence>
<dbReference type="OrthoDB" id="2503928at2759"/>
<feature type="compositionally biased region" description="Basic and acidic residues" evidence="7">
    <location>
        <begin position="734"/>
        <end position="748"/>
    </location>
</feature>
<sequence length="748" mass="82677">MAEDSDSNHELAYLNPGFDLASLTVPRIRSILVNHDVSYPASAKKAQLIEIMQNEVLPQAKKLLRERDRVRRTSRGITNMPRNEISLEGEGEDQARESMPPPSTPATSRRGRSRPSTRASTAETDDGAFLHQPPPSVSSRRKTTAKHPRASDTETGEELGPIAETPRKSTARKSRKSEAFPTPRASATSENLPTPVKQRVRDDRVFTDDNPFQSGSSPMEAENYPRARTVSIERKRRSGTRYSAELPDSHGRRPRKAEPVKVKVKQEEDVEVPTRPTFEVSISRFATPKVEESEETGVLEAGEEFTPAEWQSLAEEQAAKGGRGTGSLTRRRQARKQGRISKAAPWIVIFSLLGGFGAWWRNEKIEIGYCGVGKPYWSLADTKVPEWAEVLQPKCEPCPQHAFCYPEFEARCEQDFVLKPHPLSLGGIVPLPPTCEPDGEKVRRVKSVAERAIDALRERRAKWECGERDKADGTEVPSPGVTASELKEELNKKKRKGMSDEEFEELWRGAIGEITGRDEIVTSTQGPSDTVTYASTSLSHLSLSCAFRRHLRLSLFAYRFPLLLLVLLTAVAAYARSTVLSRRSDAARIPSLVNMTLDRLATQAALHARGEALESWISVGQLRDDVLRDELKGSRRERLWKRVRSFVEGNANVRASVREGRAGDVSRVWEWVGGIGGIGGEWGDSAGMKGRDSSGGARVRFSLSPEDTSGFVGETQAMDGTGASAAGGGGGGGRIREMRKWDEGRPVY</sequence>
<dbReference type="GO" id="GO:0003682">
    <property type="term" value="F:chromatin binding"/>
    <property type="evidence" value="ECO:0007669"/>
    <property type="project" value="InterPro"/>
</dbReference>
<evidence type="ECO:0000256" key="3">
    <source>
        <dbReference type="ARBA" id="ARBA00022692"/>
    </source>
</evidence>
<dbReference type="CDD" id="cd12935">
    <property type="entry name" value="LEM_like"/>
    <property type="match status" value="1"/>
</dbReference>
<dbReference type="Gene3D" id="1.10.10.1180">
    <property type="entry name" value="MAN1, winged-helix domain"/>
    <property type="match status" value="1"/>
</dbReference>
<keyword evidence="3 8" id="KW-0812">Transmembrane</keyword>
<feature type="compositionally biased region" description="Basic and acidic residues" evidence="7">
    <location>
        <begin position="247"/>
        <end position="267"/>
    </location>
</feature>
<evidence type="ECO:0000259" key="10">
    <source>
        <dbReference type="Pfam" id="PF12949"/>
    </source>
</evidence>
<evidence type="ECO:0000313" key="11">
    <source>
        <dbReference type="EMBL" id="OJD12896.1"/>
    </source>
</evidence>
<evidence type="ECO:0000256" key="5">
    <source>
        <dbReference type="ARBA" id="ARBA00023136"/>
    </source>
</evidence>
<dbReference type="EMBL" id="LGRN01000354">
    <property type="protein sequence ID" value="OJD12896.1"/>
    <property type="molecule type" value="Genomic_DNA"/>
</dbReference>
<evidence type="ECO:0000256" key="2">
    <source>
        <dbReference type="ARBA" id="ARBA00022553"/>
    </source>
</evidence>
<keyword evidence="5 8" id="KW-0472">Membrane</keyword>
<keyword evidence="2" id="KW-0597">Phosphoprotein</keyword>
<evidence type="ECO:0000256" key="8">
    <source>
        <dbReference type="SAM" id="Phobius"/>
    </source>
</evidence>
<evidence type="ECO:0008006" key="13">
    <source>
        <dbReference type="Google" id="ProtNLM"/>
    </source>
</evidence>
<dbReference type="InterPro" id="IPR041885">
    <property type="entry name" value="MAN1_winged_helix_dom"/>
</dbReference>
<feature type="region of interest" description="Disordered" evidence="7">
    <location>
        <begin position="715"/>
        <end position="748"/>
    </location>
</feature>
<dbReference type="GO" id="GO:0005637">
    <property type="term" value="C:nuclear inner membrane"/>
    <property type="evidence" value="ECO:0007669"/>
    <property type="project" value="UniProtKB-SubCell"/>
</dbReference>
<protein>
    <recommendedName>
        <fullName evidence="13">LEM-like domain-containing protein</fullName>
    </recommendedName>
</protein>
<feature type="transmembrane region" description="Helical" evidence="8">
    <location>
        <begin position="556"/>
        <end position="575"/>
    </location>
</feature>
<feature type="region of interest" description="Disordered" evidence="7">
    <location>
        <begin position="67"/>
        <end position="268"/>
    </location>
</feature>
<evidence type="ECO:0000256" key="7">
    <source>
        <dbReference type="SAM" id="MobiDB-lite"/>
    </source>
</evidence>
<keyword evidence="12" id="KW-1185">Reference proteome</keyword>
<dbReference type="Gene3D" id="1.10.720.30">
    <property type="entry name" value="SAP domain"/>
    <property type="match status" value="1"/>
</dbReference>
<dbReference type="InterPro" id="IPR036361">
    <property type="entry name" value="SAP_dom_sf"/>
</dbReference>
<dbReference type="GO" id="GO:0005783">
    <property type="term" value="C:endoplasmic reticulum"/>
    <property type="evidence" value="ECO:0007669"/>
    <property type="project" value="TreeGrafter"/>
</dbReference>
<dbReference type="GO" id="GO:0034399">
    <property type="term" value="C:nuclear periphery"/>
    <property type="evidence" value="ECO:0007669"/>
    <property type="project" value="TreeGrafter"/>
</dbReference>
<keyword evidence="6" id="KW-0539">Nucleus</keyword>
<dbReference type="VEuPathDB" id="FungiDB:AJ78_06579"/>
<dbReference type="STRING" id="1447872.A0A1J9P8T9"/>
<dbReference type="Pfam" id="PF09402">
    <property type="entry name" value="MSC"/>
    <property type="match status" value="1"/>
</dbReference>
<evidence type="ECO:0000256" key="1">
    <source>
        <dbReference type="ARBA" id="ARBA00004540"/>
    </source>
</evidence>
<feature type="domain" description="HeH/LEM" evidence="10">
    <location>
        <begin position="20"/>
        <end position="53"/>
    </location>
</feature>
<dbReference type="Pfam" id="PF12949">
    <property type="entry name" value="HeH"/>
    <property type="match status" value="1"/>
</dbReference>
<feature type="domain" description="Man1/Src1-like C-terminal" evidence="9">
    <location>
        <begin position="349"/>
        <end position="673"/>
    </location>
</feature>
<dbReference type="InterPro" id="IPR025856">
    <property type="entry name" value="HeH/LEM_domain"/>
</dbReference>
<dbReference type="Proteomes" id="UP000182235">
    <property type="component" value="Unassembled WGS sequence"/>
</dbReference>
<name>A0A1J9P8T9_9EURO</name>
<comment type="caution">
    <text evidence="11">The sequence shown here is derived from an EMBL/GenBank/DDBJ whole genome shotgun (WGS) entry which is preliminary data.</text>
</comment>
<dbReference type="PANTHER" id="PTHR47808:SF2">
    <property type="entry name" value="LEM DOMAIN-CONTAINING PROTEIN 2"/>
    <property type="match status" value="1"/>
</dbReference>
<reference evidence="11 12" key="1">
    <citation type="submission" date="2015-07" db="EMBL/GenBank/DDBJ databases">
        <title>Emmonsia species relationships and genome sequence.</title>
        <authorList>
            <consortium name="The Broad Institute Genomics Platform"/>
            <person name="Cuomo C.A."/>
            <person name="Munoz J.F."/>
            <person name="Imamovic A."/>
            <person name="Priest M.E."/>
            <person name="Young S."/>
            <person name="Clay O.K."/>
            <person name="McEwen J.G."/>
        </authorList>
    </citation>
    <scope>NUCLEOTIDE SEQUENCE [LARGE SCALE GENOMIC DNA]</scope>
    <source>
        <strain evidence="11 12">UAMH 9510</strain>
    </source>
</reference>
<feature type="compositionally biased region" description="Basic residues" evidence="7">
    <location>
        <begin position="139"/>
        <end position="148"/>
    </location>
</feature>
<dbReference type="GO" id="GO:0071763">
    <property type="term" value="P:nuclear membrane organization"/>
    <property type="evidence" value="ECO:0007669"/>
    <property type="project" value="TreeGrafter"/>
</dbReference>
<gene>
    <name evidence="11" type="ORF">AJ78_06579</name>
</gene>
<keyword evidence="4 8" id="KW-1133">Transmembrane helix</keyword>
<comment type="subcellular location">
    <subcellularLocation>
        <location evidence="1">Nucleus inner membrane</location>
    </subcellularLocation>
</comment>
<feature type="region of interest" description="Disordered" evidence="7">
    <location>
        <begin position="317"/>
        <end position="336"/>
    </location>
</feature>
<accession>A0A1J9P8T9</accession>
<evidence type="ECO:0000313" key="12">
    <source>
        <dbReference type="Proteomes" id="UP000182235"/>
    </source>
</evidence>
<organism evidence="11 12">
    <name type="scientific">Emergomyces pasteurianus Ep9510</name>
    <dbReference type="NCBI Taxonomy" id="1447872"/>
    <lineage>
        <taxon>Eukaryota</taxon>
        <taxon>Fungi</taxon>
        <taxon>Dikarya</taxon>
        <taxon>Ascomycota</taxon>
        <taxon>Pezizomycotina</taxon>
        <taxon>Eurotiomycetes</taxon>
        <taxon>Eurotiomycetidae</taxon>
        <taxon>Onygenales</taxon>
        <taxon>Ajellomycetaceae</taxon>
        <taxon>Emergomyces</taxon>
    </lineage>
</organism>
<dbReference type="InterPro" id="IPR044780">
    <property type="entry name" value="Heh2/Src1"/>
</dbReference>
<evidence type="ECO:0000256" key="4">
    <source>
        <dbReference type="ARBA" id="ARBA00022989"/>
    </source>
</evidence>
<dbReference type="AlphaFoldDB" id="A0A1J9P8T9"/>
<dbReference type="InterPro" id="IPR018996">
    <property type="entry name" value="Man1/Src1-like_C"/>
</dbReference>
<evidence type="ECO:0000256" key="6">
    <source>
        <dbReference type="ARBA" id="ARBA00023242"/>
    </source>
</evidence>
<proteinExistence type="predicted"/>
<dbReference type="PANTHER" id="PTHR47808">
    <property type="entry name" value="INNER NUCLEAR MEMBRANE PROTEIN HEH2-RELATED"/>
    <property type="match status" value="1"/>
</dbReference>